<evidence type="ECO:0000256" key="1">
    <source>
        <dbReference type="SAM" id="SignalP"/>
    </source>
</evidence>
<dbReference type="RefSeq" id="WP_139939120.1">
    <property type="nucleotide sequence ID" value="NZ_JBHSYP010000003.1"/>
</dbReference>
<dbReference type="AlphaFoldDB" id="A0A501PNE3"/>
<proteinExistence type="predicted"/>
<accession>A0A501PNE3</accession>
<feature type="signal peptide" evidence="1">
    <location>
        <begin position="1"/>
        <end position="27"/>
    </location>
</feature>
<evidence type="ECO:0000313" key="2">
    <source>
        <dbReference type="EMBL" id="TPD61617.1"/>
    </source>
</evidence>
<name>A0A501PNE3_9PROT</name>
<reference evidence="3" key="1">
    <citation type="submission" date="2019-06" db="EMBL/GenBank/DDBJ databases">
        <title>The complete genome of Emcibacter congregatus ZYLT.</title>
        <authorList>
            <person name="Zhao Z."/>
        </authorList>
    </citation>
    <scope>NUCLEOTIDE SEQUENCE [LARGE SCALE GENOMIC DNA]</scope>
    <source>
        <strain evidence="3">MCCC 1A06723</strain>
    </source>
</reference>
<dbReference type="EMBL" id="VFIY01000005">
    <property type="protein sequence ID" value="TPD61617.1"/>
    <property type="molecule type" value="Genomic_DNA"/>
</dbReference>
<keyword evidence="3" id="KW-1185">Reference proteome</keyword>
<keyword evidence="1" id="KW-0732">Signal</keyword>
<evidence type="ECO:0008006" key="4">
    <source>
        <dbReference type="Google" id="ProtNLM"/>
    </source>
</evidence>
<gene>
    <name evidence="2" type="ORF">FIV46_05250</name>
</gene>
<protein>
    <recommendedName>
        <fullName evidence="4">PepSY domain-containing protein</fullName>
    </recommendedName>
</protein>
<organism evidence="2 3">
    <name type="scientific">Emcibacter nanhaiensis</name>
    <dbReference type="NCBI Taxonomy" id="1505037"/>
    <lineage>
        <taxon>Bacteria</taxon>
        <taxon>Pseudomonadati</taxon>
        <taxon>Pseudomonadota</taxon>
        <taxon>Alphaproteobacteria</taxon>
        <taxon>Emcibacterales</taxon>
        <taxon>Emcibacteraceae</taxon>
        <taxon>Emcibacter</taxon>
    </lineage>
</organism>
<comment type="caution">
    <text evidence="2">The sequence shown here is derived from an EMBL/GenBank/DDBJ whole genome shotgun (WGS) entry which is preliminary data.</text>
</comment>
<sequence length="108" mass="11673">MRRLTRSVATLALLLAALASLPSPATAADLPPAGDQLSAEEAQQQARRFMREIGYSIAGHTLFSAKIGDAELQNDLWVVQVEYGSRYGMRQGVVLVDATDGSIRKNTQ</sequence>
<dbReference type="Proteomes" id="UP000319148">
    <property type="component" value="Unassembled WGS sequence"/>
</dbReference>
<evidence type="ECO:0000313" key="3">
    <source>
        <dbReference type="Proteomes" id="UP000319148"/>
    </source>
</evidence>
<feature type="chain" id="PRO_5021481642" description="PepSY domain-containing protein" evidence="1">
    <location>
        <begin position="28"/>
        <end position="108"/>
    </location>
</feature>